<sequence>MSFTQNRENSKGHTNTLHEVTTVYANQDEDIIKTVITSYKDQASKDAGLHHERIQVGIPLSTAPQSIVDPAIAFKTAMETAVQAVVDWDTIKM</sequence>
<accession>A0A0F9TIS7</accession>
<proteinExistence type="predicted"/>
<reference evidence="1" key="1">
    <citation type="journal article" date="2015" name="Nature">
        <title>Complex archaea that bridge the gap between prokaryotes and eukaryotes.</title>
        <authorList>
            <person name="Spang A."/>
            <person name="Saw J.H."/>
            <person name="Jorgensen S.L."/>
            <person name="Zaremba-Niedzwiedzka K."/>
            <person name="Martijn J."/>
            <person name="Lind A.E."/>
            <person name="van Eijk R."/>
            <person name="Schleper C."/>
            <person name="Guy L."/>
            <person name="Ettema T.J."/>
        </authorList>
    </citation>
    <scope>NUCLEOTIDE SEQUENCE</scope>
</reference>
<evidence type="ECO:0000313" key="1">
    <source>
        <dbReference type="EMBL" id="KKN79169.1"/>
    </source>
</evidence>
<gene>
    <name evidence="1" type="ORF">LCGC14_0341860</name>
</gene>
<comment type="caution">
    <text evidence="1">The sequence shown here is derived from an EMBL/GenBank/DDBJ whole genome shotgun (WGS) entry which is preliminary data.</text>
</comment>
<name>A0A0F9TIS7_9ZZZZ</name>
<protein>
    <submittedName>
        <fullName evidence="1">Uncharacterized protein</fullName>
    </submittedName>
</protein>
<organism evidence="1">
    <name type="scientific">marine sediment metagenome</name>
    <dbReference type="NCBI Taxonomy" id="412755"/>
    <lineage>
        <taxon>unclassified sequences</taxon>
        <taxon>metagenomes</taxon>
        <taxon>ecological metagenomes</taxon>
    </lineage>
</organism>
<dbReference type="EMBL" id="LAZR01000251">
    <property type="protein sequence ID" value="KKN79169.1"/>
    <property type="molecule type" value="Genomic_DNA"/>
</dbReference>
<dbReference type="AlphaFoldDB" id="A0A0F9TIS7"/>